<gene>
    <name evidence="18" type="ORF">CYNAS_LOCUS2016</name>
</gene>
<dbReference type="GO" id="GO:0018996">
    <property type="term" value="P:molting cycle, collagen and cuticulin-based cuticle"/>
    <property type="evidence" value="ECO:0007669"/>
    <property type="project" value="InterPro"/>
</dbReference>
<evidence type="ECO:0000259" key="17">
    <source>
        <dbReference type="PROSITE" id="PS51864"/>
    </source>
</evidence>
<evidence type="ECO:0000259" key="16">
    <source>
        <dbReference type="PROSITE" id="PS01180"/>
    </source>
</evidence>
<keyword evidence="19" id="KW-1185">Reference proteome</keyword>
<keyword evidence="5 14" id="KW-0479">Metal-binding</keyword>
<dbReference type="Pfam" id="PF01400">
    <property type="entry name" value="Astacin"/>
    <property type="match status" value="1"/>
</dbReference>
<dbReference type="InterPro" id="IPR024079">
    <property type="entry name" value="MetalloPept_cat_dom_sf"/>
</dbReference>
<comment type="caution">
    <text evidence="13">Lacks conserved residue(s) required for the propagation of feature annotation.</text>
</comment>
<keyword evidence="10" id="KW-1015">Disulfide bond</keyword>
<dbReference type="Gene3D" id="2.60.120.290">
    <property type="entry name" value="Spermadhesin, CUB domain"/>
    <property type="match status" value="1"/>
</dbReference>
<evidence type="ECO:0000256" key="6">
    <source>
        <dbReference type="ARBA" id="ARBA00022729"/>
    </source>
</evidence>
<dbReference type="CDD" id="cd04280">
    <property type="entry name" value="ZnMc_astacin_like"/>
    <property type="match status" value="1"/>
</dbReference>
<evidence type="ECO:0000313" key="18">
    <source>
        <dbReference type="EMBL" id="CAJ0590033.1"/>
    </source>
</evidence>
<dbReference type="SUPFAM" id="SSF82895">
    <property type="entry name" value="TSP-1 type 1 repeat"/>
    <property type="match status" value="1"/>
</dbReference>
<dbReference type="AlphaFoldDB" id="A0AA36GGE3"/>
<feature type="active site" evidence="14">
    <location>
        <position position="198"/>
    </location>
</feature>
<dbReference type="PRINTS" id="PR00480">
    <property type="entry name" value="ASTACIN"/>
</dbReference>
<dbReference type="GO" id="GO:0005576">
    <property type="term" value="C:extracellular region"/>
    <property type="evidence" value="ECO:0007669"/>
    <property type="project" value="UniProtKB-SubCell"/>
</dbReference>
<dbReference type="InterPro" id="IPR001506">
    <property type="entry name" value="Peptidase_M12A"/>
</dbReference>
<evidence type="ECO:0000256" key="1">
    <source>
        <dbReference type="ARBA" id="ARBA00004613"/>
    </source>
</evidence>
<feature type="signal peptide" evidence="12 15">
    <location>
        <begin position="1"/>
        <end position="18"/>
    </location>
</feature>
<proteinExistence type="predicted"/>
<keyword evidence="11" id="KW-0325">Glycoprotein</keyword>
<organism evidence="18 19">
    <name type="scientific">Cylicocyclus nassatus</name>
    <name type="common">Nematode worm</name>
    <dbReference type="NCBI Taxonomy" id="53992"/>
    <lineage>
        <taxon>Eukaryota</taxon>
        <taxon>Metazoa</taxon>
        <taxon>Ecdysozoa</taxon>
        <taxon>Nematoda</taxon>
        <taxon>Chromadorea</taxon>
        <taxon>Rhabditida</taxon>
        <taxon>Rhabditina</taxon>
        <taxon>Rhabditomorpha</taxon>
        <taxon>Strongyloidea</taxon>
        <taxon>Strongylidae</taxon>
        <taxon>Cylicocyclus</taxon>
    </lineage>
</organism>
<dbReference type="PROSITE" id="PS50092">
    <property type="entry name" value="TSP1"/>
    <property type="match status" value="1"/>
</dbReference>
<evidence type="ECO:0000256" key="5">
    <source>
        <dbReference type="ARBA" id="ARBA00022723"/>
    </source>
</evidence>
<feature type="chain" id="PRO_5041485323" description="Zinc metalloproteinase" evidence="12 15">
    <location>
        <begin position="19"/>
        <end position="579"/>
    </location>
</feature>
<dbReference type="CDD" id="cd00041">
    <property type="entry name" value="CUB"/>
    <property type="match status" value="1"/>
</dbReference>
<dbReference type="GO" id="GO:0006508">
    <property type="term" value="P:proteolysis"/>
    <property type="evidence" value="ECO:0007669"/>
    <property type="project" value="UniProtKB-KW"/>
</dbReference>
<evidence type="ECO:0000256" key="4">
    <source>
        <dbReference type="ARBA" id="ARBA00022670"/>
    </source>
</evidence>
<evidence type="ECO:0000256" key="8">
    <source>
        <dbReference type="ARBA" id="ARBA00022833"/>
    </source>
</evidence>
<feature type="binding site" evidence="14">
    <location>
        <position position="197"/>
    </location>
    <ligand>
        <name>Zn(2+)</name>
        <dbReference type="ChEBI" id="CHEBI:29105"/>
        <note>catalytic</note>
    </ligand>
</feature>
<sequence>MRSAFLILALFSLKEVVTQYIANDVVSEYGQVKELLAEFYRRTARKYGHDYDPATVLHQAQVRGGDDGTEASINKHIWSELFENDIILTLAQAEALLLELNMKRGKRQAHPNPNTFWPNKTISYEFGYQEATFQNVIRSALRHIEQNTCIRFKENGKDRDGLKYFRGSGCWSNVGRTGGRQLISIGYGCESLGIIAHETLHALGLWHEQSRDDRDNYIRIVPERIVRGTYGNFEKRTAMTSENLGQPYDLGSVMHYGSKAFTNDWSVNTIETKDENFQNTIGQRNGLTFKDAKMINVRYCSDICRYQLSCSNDGYTDPNDCSKCRCPKGFGAFCGGDLTASPAYQTLDSGYVYANSNCVWRIKSSGGQRLEVTFDTVSFPCFDACTSFVEVKAARNKATTGARLCCKSGQTFYSEGDDVILVFKGDSTLQTGYQGFIARYRHFTQLLQFLKPAEWGIWGPWTSCSVTCGGGLRTRVRGCYGGNRLCTGSSLQTQYCNSQQCSVSTQTMCTGRVLLPCDLADNILFGREGQRYPARDESQSSLSFSPYQKKCFNSEKSPIKFHWKGRRSSRAADTYICEK</sequence>
<dbReference type="InterPro" id="IPR000859">
    <property type="entry name" value="CUB_dom"/>
</dbReference>
<dbReference type="FunFam" id="3.40.390.10:FF:000028">
    <property type="entry name" value="Zinc metalloproteinase"/>
    <property type="match status" value="1"/>
</dbReference>
<dbReference type="SUPFAM" id="SSF49854">
    <property type="entry name" value="Spermadhesin, CUB domain"/>
    <property type="match status" value="1"/>
</dbReference>
<comment type="cofactor">
    <cofactor evidence="14 15">
        <name>Zn(2+)</name>
        <dbReference type="ChEBI" id="CHEBI:29105"/>
    </cofactor>
    <text evidence="14 15">Binds 1 zinc ion per subunit.</text>
</comment>
<evidence type="ECO:0000256" key="7">
    <source>
        <dbReference type="ARBA" id="ARBA00022801"/>
    </source>
</evidence>
<evidence type="ECO:0000256" key="13">
    <source>
        <dbReference type="PROSITE-ProRule" id="PRU00059"/>
    </source>
</evidence>
<evidence type="ECO:0000256" key="12">
    <source>
        <dbReference type="PIRNR" id="PIRNR036365"/>
    </source>
</evidence>
<name>A0AA36GGE3_CYLNA</name>
<keyword evidence="9 14" id="KW-0482">Metalloprotease</keyword>
<protein>
    <recommendedName>
        <fullName evidence="12">Zinc metalloproteinase</fullName>
    </recommendedName>
</protein>
<feature type="binding site" evidence="14">
    <location>
        <position position="207"/>
    </location>
    <ligand>
        <name>Zn(2+)</name>
        <dbReference type="ChEBI" id="CHEBI:29105"/>
        <note>catalytic</note>
    </ligand>
</feature>
<dbReference type="InterPro" id="IPR036383">
    <property type="entry name" value="TSP1_rpt_sf"/>
</dbReference>
<feature type="domain" description="CUB" evidence="16">
    <location>
        <begin position="334"/>
        <end position="443"/>
    </location>
</feature>
<comment type="caution">
    <text evidence="18">The sequence shown here is derived from an EMBL/GenBank/DDBJ whole genome shotgun (WGS) entry which is preliminary data.</text>
</comment>
<dbReference type="InterPro" id="IPR017050">
    <property type="entry name" value="Metallopeptidase_nem"/>
</dbReference>
<dbReference type="Proteomes" id="UP001176961">
    <property type="component" value="Unassembled WGS sequence"/>
</dbReference>
<evidence type="ECO:0000256" key="11">
    <source>
        <dbReference type="ARBA" id="ARBA00023180"/>
    </source>
</evidence>
<keyword evidence="8 14" id="KW-0862">Zinc</keyword>
<keyword evidence="3" id="KW-0245">EGF-like domain</keyword>
<dbReference type="EMBL" id="CATQJL010000001">
    <property type="protein sequence ID" value="CAJ0590033.1"/>
    <property type="molecule type" value="Genomic_DNA"/>
</dbReference>
<dbReference type="InterPro" id="IPR035914">
    <property type="entry name" value="Sperma_CUB_dom_sf"/>
</dbReference>
<comment type="subcellular location">
    <subcellularLocation>
        <location evidence="1 12">Secreted</location>
    </subcellularLocation>
</comment>
<dbReference type="GO" id="GO:0004222">
    <property type="term" value="F:metalloendopeptidase activity"/>
    <property type="evidence" value="ECO:0007669"/>
    <property type="project" value="UniProtKB-UniRule"/>
</dbReference>
<evidence type="ECO:0000256" key="9">
    <source>
        <dbReference type="ARBA" id="ARBA00023049"/>
    </source>
</evidence>
<dbReference type="Pfam" id="PF00090">
    <property type="entry name" value="TSP_1"/>
    <property type="match status" value="1"/>
</dbReference>
<evidence type="ECO:0000313" key="19">
    <source>
        <dbReference type="Proteomes" id="UP001176961"/>
    </source>
</evidence>
<dbReference type="Gene3D" id="2.20.100.10">
    <property type="entry name" value="Thrombospondin type-1 (TSP1) repeat"/>
    <property type="match status" value="1"/>
</dbReference>
<dbReference type="PANTHER" id="PTHR10127">
    <property type="entry name" value="DISCOIDIN, CUB, EGF, LAMININ , AND ZINC METALLOPROTEASE DOMAIN CONTAINING"/>
    <property type="match status" value="1"/>
</dbReference>
<evidence type="ECO:0000256" key="14">
    <source>
        <dbReference type="PROSITE-ProRule" id="PRU01211"/>
    </source>
</evidence>
<dbReference type="PANTHER" id="PTHR10127:SF831">
    <property type="entry name" value="ZINC METALLOPROTEINASE NAS-37"/>
    <property type="match status" value="1"/>
</dbReference>
<reference evidence="18" key="1">
    <citation type="submission" date="2023-07" db="EMBL/GenBank/DDBJ databases">
        <authorList>
            <consortium name="CYATHOMIX"/>
        </authorList>
    </citation>
    <scope>NUCLEOTIDE SEQUENCE</scope>
    <source>
        <strain evidence="18">N/A</strain>
    </source>
</reference>
<dbReference type="GO" id="GO:0008270">
    <property type="term" value="F:zinc ion binding"/>
    <property type="evidence" value="ECO:0007669"/>
    <property type="project" value="UniProtKB-UniRule"/>
</dbReference>
<feature type="domain" description="Peptidase M12A" evidence="17">
    <location>
        <begin position="108"/>
        <end position="301"/>
    </location>
</feature>
<accession>A0AA36GGE3</accession>
<dbReference type="PIRSF" id="PIRSF036365">
    <property type="entry name" value="Astacin_nematoda"/>
    <property type="match status" value="1"/>
</dbReference>
<evidence type="ECO:0000256" key="10">
    <source>
        <dbReference type="ARBA" id="ARBA00023157"/>
    </source>
</evidence>
<dbReference type="InterPro" id="IPR000884">
    <property type="entry name" value="TSP1_rpt"/>
</dbReference>
<evidence type="ECO:0000256" key="2">
    <source>
        <dbReference type="ARBA" id="ARBA00022525"/>
    </source>
</evidence>
<dbReference type="SMART" id="SM00209">
    <property type="entry name" value="TSP1"/>
    <property type="match status" value="1"/>
</dbReference>
<evidence type="ECO:0000256" key="15">
    <source>
        <dbReference type="RuleBase" id="RU361183"/>
    </source>
</evidence>
<dbReference type="InterPro" id="IPR006026">
    <property type="entry name" value="Peptidase_Metallo"/>
</dbReference>
<keyword evidence="4 14" id="KW-0645">Protease</keyword>
<keyword evidence="2 12" id="KW-0964">Secreted</keyword>
<dbReference type="SMART" id="SM00235">
    <property type="entry name" value="ZnMc"/>
    <property type="match status" value="1"/>
</dbReference>
<dbReference type="Gene3D" id="3.40.390.10">
    <property type="entry name" value="Collagenase (Catalytic Domain)"/>
    <property type="match status" value="1"/>
</dbReference>
<dbReference type="InterPro" id="IPR034035">
    <property type="entry name" value="Astacin-like_dom"/>
</dbReference>
<feature type="binding site" evidence="14">
    <location>
        <position position="201"/>
    </location>
    <ligand>
        <name>Zn(2+)</name>
        <dbReference type="ChEBI" id="CHEBI:29105"/>
        <note>catalytic</note>
    </ligand>
</feature>
<dbReference type="Pfam" id="PF00431">
    <property type="entry name" value="CUB"/>
    <property type="match status" value="1"/>
</dbReference>
<evidence type="ECO:0000256" key="3">
    <source>
        <dbReference type="ARBA" id="ARBA00022536"/>
    </source>
</evidence>
<dbReference type="PROSITE" id="PS51864">
    <property type="entry name" value="ASTACIN"/>
    <property type="match status" value="1"/>
</dbReference>
<dbReference type="SMART" id="SM00042">
    <property type="entry name" value="CUB"/>
    <property type="match status" value="1"/>
</dbReference>
<dbReference type="SUPFAM" id="SSF55486">
    <property type="entry name" value="Metalloproteases ('zincins'), catalytic domain"/>
    <property type="match status" value="1"/>
</dbReference>
<keyword evidence="6 12" id="KW-0732">Signal</keyword>
<dbReference type="PROSITE" id="PS01180">
    <property type="entry name" value="CUB"/>
    <property type="match status" value="1"/>
</dbReference>
<keyword evidence="7 14" id="KW-0378">Hydrolase</keyword>